<gene>
    <name evidence="1" type="ORF">SDC9_210779</name>
</gene>
<dbReference type="AlphaFoldDB" id="A0A645JH59"/>
<dbReference type="EMBL" id="VSSQ01141847">
    <property type="protein sequence ID" value="MPN63025.1"/>
    <property type="molecule type" value="Genomic_DNA"/>
</dbReference>
<name>A0A645JH59_9ZZZZ</name>
<protein>
    <submittedName>
        <fullName evidence="1">Uncharacterized protein</fullName>
    </submittedName>
</protein>
<organism evidence="1">
    <name type="scientific">bioreactor metagenome</name>
    <dbReference type="NCBI Taxonomy" id="1076179"/>
    <lineage>
        <taxon>unclassified sequences</taxon>
        <taxon>metagenomes</taxon>
        <taxon>ecological metagenomes</taxon>
    </lineage>
</organism>
<proteinExistence type="predicted"/>
<reference evidence="1" key="1">
    <citation type="submission" date="2019-08" db="EMBL/GenBank/DDBJ databases">
        <authorList>
            <person name="Kucharzyk K."/>
            <person name="Murdoch R.W."/>
            <person name="Higgins S."/>
            <person name="Loffler F."/>
        </authorList>
    </citation>
    <scope>NUCLEOTIDE SEQUENCE</scope>
</reference>
<sequence length="77" mass="9075">MAGLRVIWPDAKPSEEVMKTVEDLKQEGNFTEEELERLKLYLMSVEYNPGYMEDAVLLHESNPQFSVEEFYQFILDN</sequence>
<comment type="caution">
    <text evidence="1">The sequence shown here is derived from an EMBL/GenBank/DDBJ whole genome shotgun (WGS) entry which is preliminary data.</text>
</comment>
<accession>A0A645JH59</accession>
<evidence type="ECO:0000313" key="1">
    <source>
        <dbReference type="EMBL" id="MPN63025.1"/>
    </source>
</evidence>